<accession>A0A4Q0Y6S8</accession>
<feature type="chain" id="PRO_5020594371" evidence="1">
    <location>
        <begin position="17"/>
        <end position="248"/>
    </location>
</feature>
<dbReference type="RefSeq" id="WP_129080985.1">
    <property type="nucleotide sequence ID" value="NZ_CP041070.1"/>
</dbReference>
<feature type="signal peptide" evidence="1">
    <location>
        <begin position="1"/>
        <end position="16"/>
    </location>
</feature>
<name>A0A4Q0Y6S8_9BACT</name>
<proteinExistence type="predicted"/>
<gene>
    <name evidence="2" type="ORF">CRV06_01080</name>
</gene>
<evidence type="ECO:0000256" key="1">
    <source>
        <dbReference type="SAM" id="SignalP"/>
    </source>
</evidence>
<keyword evidence="1" id="KW-0732">Signal</keyword>
<evidence type="ECO:0000313" key="2">
    <source>
        <dbReference type="EMBL" id="RXJ64579.1"/>
    </source>
</evidence>
<dbReference type="EMBL" id="PDKO01000001">
    <property type="protein sequence ID" value="RXJ64579.1"/>
    <property type="molecule type" value="Genomic_DNA"/>
</dbReference>
<evidence type="ECO:0000313" key="3">
    <source>
        <dbReference type="Proteomes" id="UP000290191"/>
    </source>
</evidence>
<organism evidence="2 3">
    <name type="scientific">Halarcobacter anaerophilus</name>
    <dbReference type="NCBI Taxonomy" id="877500"/>
    <lineage>
        <taxon>Bacteria</taxon>
        <taxon>Pseudomonadati</taxon>
        <taxon>Campylobacterota</taxon>
        <taxon>Epsilonproteobacteria</taxon>
        <taxon>Campylobacterales</taxon>
        <taxon>Arcobacteraceae</taxon>
        <taxon>Halarcobacter</taxon>
    </lineage>
</organism>
<reference evidence="2 3" key="1">
    <citation type="submission" date="2017-10" db="EMBL/GenBank/DDBJ databases">
        <title>Genomics of the genus Arcobacter.</title>
        <authorList>
            <person name="Perez-Cataluna A."/>
            <person name="Figueras M.J."/>
        </authorList>
    </citation>
    <scope>NUCLEOTIDE SEQUENCE [LARGE SCALE GENOMIC DNA]</scope>
    <source>
        <strain evidence="2 3">DSM 24636</strain>
    </source>
</reference>
<dbReference type="AlphaFoldDB" id="A0A4Q0Y6S8"/>
<keyword evidence="3" id="KW-1185">Reference proteome</keyword>
<dbReference type="STRING" id="877500.GCA_000935065_02507"/>
<sequence length="248" mass="28536">MKSLLFLTLISNLLLAHSFNHFIIKNESVTLECKDVNYIKKISNYTADIDYTKEGANKIYQFTKNNVNKDLMLISNDKVIFKPIKITEPMGNKKLPKGEHSGMILHSETGNIDAFINTFKHCKNVIQYPKEKKVIQQKGTLNFNIGKEKLNFSCDDIKDIRGVAYKDFSFNLYFSKQGLEKVCKFTKNNINKNMDIFVDNNIVKKNITIDKSIGCDNDENNPYLIDSSFTTLDEIKMLLKSLCVDPYE</sequence>
<protein>
    <submittedName>
        <fullName evidence="2">Uncharacterized protein</fullName>
    </submittedName>
</protein>
<comment type="caution">
    <text evidence="2">The sequence shown here is derived from an EMBL/GenBank/DDBJ whole genome shotgun (WGS) entry which is preliminary data.</text>
</comment>
<dbReference type="Proteomes" id="UP000290191">
    <property type="component" value="Unassembled WGS sequence"/>
</dbReference>